<keyword evidence="2" id="KW-1185">Reference proteome</keyword>
<evidence type="ECO:0000313" key="1">
    <source>
        <dbReference type="EMBL" id="ETE72144.1"/>
    </source>
</evidence>
<proteinExistence type="predicted"/>
<gene>
    <name evidence="1" type="ORF">L345_02022</name>
</gene>
<protein>
    <submittedName>
        <fullName evidence="1">Uncharacterized protein</fullName>
    </submittedName>
</protein>
<feature type="non-terminal residue" evidence="1">
    <location>
        <position position="1"/>
    </location>
</feature>
<organism evidence="1 2">
    <name type="scientific">Ophiophagus hannah</name>
    <name type="common">King cobra</name>
    <name type="synonym">Naja hannah</name>
    <dbReference type="NCBI Taxonomy" id="8665"/>
    <lineage>
        <taxon>Eukaryota</taxon>
        <taxon>Metazoa</taxon>
        <taxon>Chordata</taxon>
        <taxon>Craniata</taxon>
        <taxon>Vertebrata</taxon>
        <taxon>Euteleostomi</taxon>
        <taxon>Lepidosauria</taxon>
        <taxon>Squamata</taxon>
        <taxon>Bifurcata</taxon>
        <taxon>Unidentata</taxon>
        <taxon>Episquamata</taxon>
        <taxon>Toxicofera</taxon>
        <taxon>Serpentes</taxon>
        <taxon>Colubroidea</taxon>
        <taxon>Elapidae</taxon>
        <taxon>Elapinae</taxon>
        <taxon>Ophiophagus</taxon>
    </lineage>
</organism>
<reference evidence="1 2" key="1">
    <citation type="journal article" date="2013" name="Proc. Natl. Acad. Sci. U.S.A.">
        <title>The king cobra genome reveals dynamic gene evolution and adaptation in the snake venom system.</title>
        <authorList>
            <person name="Vonk F.J."/>
            <person name="Casewell N.R."/>
            <person name="Henkel C.V."/>
            <person name="Heimberg A.M."/>
            <person name="Jansen H.J."/>
            <person name="McCleary R.J."/>
            <person name="Kerkkamp H.M."/>
            <person name="Vos R.A."/>
            <person name="Guerreiro I."/>
            <person name="Calvete J.J."/>
            <person name="Wuster W."/>
            <person name="Woods A.E."/>
            <person name="Logan J.M."/>
            <person name="Harrison R.A."/>
            <person name="Castoe T.A."/>
            <person name="de Koning A.P."/>
            <person name="Pollock D.D."/>
            <person name="Yandell M."/>
            <person name="Calderon D."/>
            <person name="Renjifo C."/>
            <person name="Currier R.B."/>
            <person name="Salgado D."/>
            <person name="Pla D."/>
            <person name="Sanz L."/>
            <person name="Hyder A.S."/>
            <person name="Ribeiro J.M."/>
            <person name="Arntzen J.W."/>
            <person name="van den Thillart G.E."/>
            <person name="Boetzer M."/>
            <person name="Pirovano W."/>
            <person name="Dirks R.P."/>
            <person name="Spaink H.P."/>
            <person name="Duboule D."/>
            <person name="McGlinn E."/>
            <person name="Kini R.M."/>
            <person name="Richardson M.K."/>
        </authorList>
    </citation>
    <scope>NUCLEOTIDE SEQUENCE</scope>
    <source>
        <tissue evidence="1">Blood</tissue>
    </source>
</reference>
<accession>V8PC62</accession>
<name>V8PC62_OPHHA</name>
<dbReference type="EMBL" id="AZIM01000266">
    <property type="protein sequence ID" value="ETE72144.1"/>
    <property type="molecule type" value="Genomic_DNA"/>
</dbReference>
<dbReference type="Proteomes" id="UP000018936">
    <property type="component" value="Unassembled WGS sequence"/>
</dbReference>
<dbReference type="AlphaFoldDB" id="V8PC62"/>
<comment type="caution">
    <text evidence="1">The sequence shown here is derived from an EMBL/GenBank/DDBJ whole genome shotgun (WGS) entry which is preliminary data.</text>
</comment>
<sequence>MYTTIRFSLSSTQHGKKVKWAGFNTAAEVLAPTGNRKLTRTRFSQLRQNKNITVEKYGELSGRGSANALFIKDDF</sequence>
<evidence type="ECO:0000313" key="2">
    <source>
        <dbReference type="Proteomes" id="UP000018936"/>
    </source>
</evidence>